<comment type="subcellular location">
    <subcellularLocation>
        <location evidence="1">Cell membrane</location>
        <topology evidence="1">Multi-pass membrane protein</topology>
    </subcellularLocation>
</comment>
<keyword evidence="13" id="KW-1185">Reference proteome</keyword>
<dbReference type="FunFam" id="3.40.50.300:FF:000854">
    <property type="entry name" value="Multidrug ABC transporter ATP-binding protein"/>
    <property type="match status" value="1"/>
</dbReference>
<keyword evidence="5" id="KW-0547">Nucleotide-binding</keyword>
<reference evidence="12 13" key="1">
    <citation type="journal article" date="2010" name="Stand. Genomic Sci.">
        <title>Complete genome sequence of Olsenella uli type strain (VPI D76D-27C).</title>
        <authorList>
            <person name="Goker M."/>
            <person name="Held B."/>
            <person name="Lucas S."/>
            <person name="Nolan M."/>
            <person name="Yasawong M."/>
            <person name="Glavina Del Rio T."/>
            <person name="Tice H."/>
            <person name="Cheng J.F."/>
            <person name="Bruce D."/>
            <person name="Detter J.C."/>
            <person name="Tapia R."/>
            <person name="Han C."/>
            <person name="Goodwin L."/>
            <person name="Pitluck S."/>
            <person name="Liolios K."/>
            <person name="Ivanova N."/>
            <person name="Mavromatis K."/>
            <person name="Mikhailova N."/>
            <person name="Pati A."/>
            <person name="Chen A."/>
            <person name="Palaniappan K."/>
            <person name="Land M."/>
            <person name="Hauser L."/>
            <person name="Chang Y.J."/>
            <person name="Jeffries C.D."/>
            <person name="Rohde M."/>
            <person name="Sikorski J."/>
            <person name="Pukall R."/>
            <person name="Woyke T."/>
            <person name="Bristow J."/>
            <person name="Eisen J.A."/>
            <person name="Markowitz V."/>
            <person name="Hugenholtz P."/>
            <person name="Kyrpides N.C."/>
            <person name="Klenk H.P."/>
            <person name="Lapidus A."/>
        </authorList>
    </citation>
    <scope>NUCLEOTIDE SEQUENCE [LARGE SCALE GENOMIC DNA]</scope>
    <source>
        <strain evidence="13">ATCC 49627 / DSM 7084 / CIP 109912 / JCM 12494 / NCIMB 702895 / VPI D76D-27C</strain>
    </source>
</reference>
<evidence type="ECO:0000256" key="6">
    <source>
        <dbReference type="ARBA" id="ARBA00022840"/>
    </source>
</evidence>
<feature type="transmembrane region" description="Helical" evidence="9">
    <location>
        <begin position="279"/>
        <end position="298"/>
    </location>
</feature>
<keyword evidence="7 9" id="KW-1133">Transmembrane helix</keyword>
<evidence type="ECO:0000313" key="13">
    <source>
        <dbReference type="Proteomes" id="UP000000333"/>
    </source>
</evidence>
<organism evidence="12 13">
    <name type="scientific">Olsenella uli (strain ATCC 49627 / DSM 7084 / CCUG 31166 / CIP 109912 / JCM 12494 / LMG 11480 / NCIMB 702895 / VPI D76D-27C)</name>
    <name type="common">Lactobacillus uli</name>
    <dbReference type="NCBI Taxonomy" id="633147"/>
    <lineage>
        <taxon>Bacteria</taxon>
        <taxon>Bacillati</taxon>
        <taxon>Actinomycetota</taxon>
        <taxon>Coriobacteriia</taxon>
        <taxon>Coriobacteriales</taxon>
        <taxon>Atopobiaceae</taxon>
        <taxon>Olsenella</taxon>
    </lineage>
</organism>
<evidence type="ECO:0000256" key="9">
    <source>
        <dbReference type="SAM" id="Phobius"/>
    </source>
</evidence>
<feature type="transmembrane region" description="Helical" evidence="9">
    <location>
        <begin position="158"/>
        <end position="175"/>
    </location>
</feature>
<dbReference type="InterPro" id="IPR027417">
    <property type="entry name" value="P-loop_NTPase"/>
</dbReference>
<keyword evidence="4 9" id="KW-0812">Transmembrane</keyword>
<dbReference type="KEGG" id="ols:Olsu_0926"/>
<dbReference type="GeneID" id="78512346"/>
<accession>E1R073</accession>
<dbReference type="InterPro" id="IPR017871">
    <property type="entry name" value="ABC_transporter-like_CS"/>
</dbReference>
<gene>
    <name evidence="12" type="ordered locus">Olsu_0926</name>
</gene>
<dbReference type="SUPFAM" id="SSF90123">
    <property type="entry name" value="ABC transporter transmembrane region"/>
    <property type="match status" value="1"/>
</dbReference>
<keyword evidence="6" id="KW-0067">ATP-binding</keyword>
<keyword evidence="8 9" id="KW-0472">Membrane</keyword>
<dbReference type="Pfam" id="PF00664">
    <property type="entry name" value="ABC_membrane"/>
    <property type="match status" value="1"/>
</dbReference>
<dbReference type="SUPFAM" id="SSF52540">
    <property type="entry name" value="P-loop containing nucleoside triphosphate hydrolases"/>
    <property type="match status" value="1"/>
</dbReference>
<dbReference type="InterPro" id="IPR003439">
    <property type="entry name" value="ABC_transporter-like_ATP-bd"/>
</dbReference>
<dbReference type="GO" id="GO:0015421">
    <property type="term" value="F:ABC-type oligopeptide transporter activity"/>
    <property type="evidence" value="ECO:0007669"/>
    <property type="project" value="TreeGrafter"/>
</dbReference>
<dbReference type="Gene3D" id="3.40.50.300">
    <property type="entry name" value="P-loop containing nucleotide triphosphate hydrolases"/>
    <property type="match status" value="1"/>
</dbReference>
<dbReference type="PANTHER" id="PTHR43394">
    <property type="entry name" value="ATP-DEPENDENT PERMEASE MDL1, MITOCHONDRIAL"/>
    <property type="match status" value="1"/>
</dbReference>
<keyword evidence="3" id="KW-1003">Cell membrane</keyword>
<feature type="transmembrane region" description="Helical" evidence="9">
    <location>
        <begin position="53"/>
        <end position="73"/>
    </location>
</feature>
<evidence type="ECO:0000256" key="4">
    <source>
        <dbReference type="ARBA" id="ARBA00022692"/>
    </source>
</evidence>
<dbReference type="STRING" id="633147.Olsu_0926"/>
<evidence type="ECO:0000256" key="3">
    <source>
        <dbReference type="ARBA" id="ARBA00022475"/>
    </source>
</evidence>
<dbReference type="PROSITE" id="PS50929">
    <property type="entry name" value="ABC_TM1F"/>
    <property type="match status" value="1"/>
</dbReference>
<evidence type="ECO:0000259" key="11">
    <source>
        <dbReference type="PROSITE" id="PS50929"/>
    </source>
</evidence>
<dbReference type="AlphaFoldDB" id="E1R073"/>
<dbReference type="GO" id="GO:0005524">
    <property type="term" value="F:ATP binding"/>
    <property type="evidence" value="ECO:0007669"/>
    <property type="project" value="UniProtKB-KW"/>
</dbReference>
<dbReference type="GO" id="GO:0005886">
    <property type="term" value="C:plasma membrane"/>
    <property type="evidence" value="ECO:0007669"/>
    <property type="project" value="UniProtKB-SubCell"/>
</dbReference>
<dbReference type="InterPro" id="IPR003593">
    <property type="entry name" value="AAA+_ATPase"/>
</dbReference>
<dbReference type="RefSeq" id="WP_013251789.1">
    <property type="nucleotide sequence ID" value="NC_014363.1"/>
</dbReference>
<dbReference type="PATRIC" id="fig|633147.7.peg.621"/>
<name>E1R073_OLSUV</name>
<feature type="transmembrane region" description="Helical" evidence="9">
    <location>
        <begin position="21"/>
        <end position="41"/>
    </location>
</feature>
<dbReference type="CDD" id="cd18548">
    <property type="entry name" value="ABC_6TM_Tm287_like"/>
    <property type="match status" value="1"/>
</dbReference>
<feature type="domain" description="ABC transporter" evidence="10">
    <location>
        <begin position="335"/>
        <end position="570"/>
    </location>
</feature>
<dbReference type="OrthoDB" id="9806127at2"/>
<evidence type="ECO:0000256" key="5">
    <source>
        <dbReference type="ARBA" id="ARBA00022741"/>
    </source>
</evidence>
<dbReference type="Proteomes" id="UP000000333">
    <property type="component" value="Chromosome"/>
</dbReference>
<feature type="domain" description="ABC transmembrane type-1" evidence="11">
    <location>
        <begin position="17"/>
        <end position="299"/>
    </location>
</feature>
<protein>
    <submittedName>
        <fullName evidence="12">ABC transporter related protein</fullName>
    </submittedName>
</protein>
<dbReference type="SMART" id="SM00382">
    <property type="entry name" value="AAA"/>
    <property type="match status" value="1"/>
</dbReference>
<evidence type="ECO:0000256" key="7">
    <source>
        <dbReference type="ARBA" id="ARBA00022989"/>
    </source>
</evidence>
<dbReference type="PROSITE" id="PS50893">
    <property type="entry name" value="ABC_TRANSPORTER_2"/>
    <property type="match status" value="1"/>
</dbReference>
<keyword evidence="2" id="KW-0813">Transport</keyword>
<evidence type="ECO:0000256" key="8">
    <source>
        <dbReference type="ARBA" id="ARBA00023136"/>
    </source>
</evidence>
<feature type="transmembrane region" description="Helical" evidence="9">
    <location>
        <begin position="239"/>
        <end position="259"/>
    </location>
</feature>
<dbReference type="Pfam" id="PF00005">
    <property type="entry name" value="ABC_tran"/>
    <property type="match status" value="1"/>
</dbReference>
<evidence type="ECO:0000256" key="1">
    <source>
        <dbReference type="ARBA" id="ARBA00004651"/>
    </source>
</evidence>
<evidence type="ECO:0000259" key="10">
    <source>
        <dbReference type="PROSITE" id="PS50893"/>
    </source>
</evidence>
<dbReference type="HOGENOM" id="CLU_000604_84_3_11"/>
<evidence type="ECO:0000256" key="2">
    <source>
        <dbReference type="ARBA" id="ARBA00022448"/>
    </source>
</evidence>
<evidence type="ECO:0000313" key="12">
    <source>
        <dbReference type="EMBL" id="ADK68037.1"/>
    </source>
</evidence>
<feature type="transmembrane region" description="Helical" evidence="9">
    <location>
        <begin position="135"/>
        <end position="152"/>
    </location>
</feature>
<dbReference type="PANTHER" id="PTHR43394:SF1">
    <property type="entry name" value="ATP-BINDING CASSETTE SUB-FAMILY B MEMBER 10, MITOCHONDRIAL"/>
    <property type="match status" value="1"/>
</dbReference>
<sequence>MLELMRTYLAAYRVKTLLGMVGKGFEVVFELMVPVVVARMIDEGVAGHNASVVVRYGILLAALSVLGYCFTLFCQKMASLVSQGVGTRLRRDLYEKVNALGASDVDHFGTPSLLTRLTNDTSQVQVAVALGIRQLVRWPFLAMGSMAAALAIDLELGLIFAVCTPLVALVFWLVMSRSVPYYRMMQAKLDKVSVICREALSGVRVIRAFRREGSEAKRFVAAANDQADTAIAVGRLSAVLSPATFLVMDLGVVAILWSGALRVSVGELTQGEVVAFVNYMTQTLLSIVYVANLIVVFTRGAASGQRIREVLDTQPALADGSGFDAQELDGATCALQLEGVSFSYAQDGQPVLSDVSLSLGRGETLGIIGGTGSGKSTLVNLVCRLYDATDGTVCVFGHDVREWRLGDLRSHVALVPQKATLVSGSIRSNLSWRDPRASDGELWHALELAQAADFVRAKPSGLDETVEAGGSNFSGGQRQRLTIARALVGQPDLLLLDDSASALDFATDARLRAALRGRDPGTTTLIVSQRVSAVMGADRILVLDHGRVAGIGTHHDLLASCGLYGEICLSQLSAKEACA</sequence>
<dbReference type="InterPro" id="IPR011527">
    <property type="entry name" value="ABC1_TM_dom"/>
</dbReference>
<dbReference type="PROSITE" id="PS00211">
    <property type="entry name" value="ABC_TRANSPORTER_1"/>
    <property type="match status" value="1"/>
</dbReference>
<dbReference type="InterPro" id="IPR039421">
    <property type="entry name" value="Type_1_exporter"/>
</dbReference>
<dbReference type="InterPro" id="IPR036640">
    <property type="entry name" value="ABC1_TM_sf"/>
</dbReference>
<dbReference type="Gene3D" id="1.20.1560.10">
    <property type="entry name" value="ABC transporter type 1, transmembrane domain"/>
    <property type="match status" value="1"/>
</dbReference>
<dbReference type="eggNOG" id="COG1132">
    <property type="taxonomic scope" value="Bacteria"/>
</dbReference>
<dbReference type="GO" id="GO:0016887">
    <property type="term" value="F:ATP hydrolysis activity"/>
    <property type="evidence" value="ECO:0007669"/>
    <property type="project" value="InterPro"/>
</dbReference>
<proteinExistence type="predicted"/>
<dbReference type="EMBL" id="CP002106">
    <property type="protein sequence ID" value="ADK68037.1"/>
    <property type="molecule type" value="Genomic_DNA"/>
</dbReference>